<evidence type="ECO:0000256" key="1">
    <source>
        <dbReference type="ARBA" id="ARBA00022722"/>
    </source>
</evidence>
<dbReference type="AlphaFoldDB" id="A0A6C0ITK9"/>
<dbReference type="InterPro" id="IPR002421">
    <property type="entry name" value="5-3_exonuclease"/>
</dbReference>
<dbReference type="SMART" id="SM00475">
    <property type="entry name" value="53EXOc"/>
    <property type="match status" value="1"/>
</dbReference>
<accession>A0A6C0ITK9</accession>
<evidence type="ECO:0000259" key="3">
    <source>
        <dbReference type="SMART" id="SM00475"/>
    </source>
</evidence>
<dbReference type="Pfam" id="PF02739">
    <property type="entry name" value="5_3_exonuc_N"/>
    <property type="match status" value="1"/>
</dbReference>
<sequence>MTNYILIDGSYFVFYRFYALLNWWKLAKKDTPLDIPIENEEFVAKFRKTCISKITMLSDILSISNPIIIVAKDCKRENIWRMKMFPPYKATRKYDGFQGGPFFKLAYDSVFKDAGVKYIFKHPTLEADDCIAITAKHLVLNPNNNITIITSDTDYIQLIQPRIQLFNLKLKPVQTEKNSTMNPNKDLFIKIIKGDKSDNIPKLFNRCGKKKVDHYYENPGAFMDELEKQKITQNFERNKKLIDFRFIPQDLVDEFREECLSKLYV</sequence>
<evidence type="ECO:0000256" key="2">
    <source>
        <dbReference type="ARBA" id="ARBA00022801"/>
    </source>
</evidence>
<dbReference type="InterPro" id="IPR020046">
    <property type="entry name" value="5-3_exonucl_a-hlix_arch_N"/>
</dbReference>
<dbReference type="PANTHER" id="PTHR42646">
    <property type="entry name" value="FLAP ENDONUCLEASE XNI"/>
    <property type="match status" value="1"/>
</dbReference>
<name>A0A6C0ITK9_9ZZZZ</name>
<keyword evidence="2" id="KW-0378">Hydrolase</keyword>
<dbReference type="InterPro" id="IPR038969">
    <property type="entry name" value="FEN"/>
</dbReference>
<dbReference type="PANTHER" id="PTHR42646:SF2">
    <property type="entry name" value="5'-3' EXONUCLEASE FAMILY PROTEIN"/>
    <property type="match status" value="1"/>
</dbReference>
<dbReference type="GO" id="GO:0008409">
    <property type="term" value="F:5'-3' exonuclease activity"/>
    <property type="evidence" value="ECO:0007669"/>
    <property type="project" value="InterPro"/>
</dbReference>
<dbReference type="GO" id="GO:0017108">
    <property type="term" value="F:5'-flap endonuclease activity"/>
    <property type="evidence" value="ECO:0007669"/>
    <property type="project" value="InterPro"/>
</dbReference>
<keyword evidence="1" id="KW-0540">Nuclease</keyword>
<dbReference type="GO" id="GO:0033567">
    <property type="term" value="P:DNA replication, Okazaki fragment processing"/>
    <property type="evidence" value="ECO:0007669"/>
    <property type="project" value="InterPro"/>
</dbReference>
<dbReference type="SUPFAM" id="SSF47807">
    <property type="entry name" value="5' to 3' exonuclease, C-terminal subdomain"/>
    <property type="match status" value="1"/>
</dbReference>
<protein>
    <recommendedName>
        <fullName evidence="3">5'-3' exonuclease domain-containing protein</fullName>
    </recommendedName>
</protein>
<dbReference type="Gene3D" id="1.10.150.20">
    <property type="entry name" value="5' to 3' exonuclease, C-terminal subdomain"/>
    <property type="match status" value="1"/>
</dbReference>
<proteinExistence type="predicted"/>
<dbReference type="Gene3D" id="3.40.50.1010">
    <property type="entry name" value="5'-nuclease"/>
    <property type="match status" value="1"/>
</dbReference>
<reference evidence="4" key="1">
    <citation type="journal article" date="2020" name="Nature">
        <title>Giant virus diversity and host interactions through global metagenomics.</title>
        <authorList>
            <person name="Schulz F."/>
            <person name="Roux S."/>
            <person name="Paez-Espino D."/>
            <person name="Jungbluth S."/>
            <person name="Walsh D.A."/>
            <person name="Denef V.J."/>
            <person name="McMahon K.D."/>
            <person name="Konstantinidis K.T."/>
            <person name="Eloe-Fadrosh E.A."/>
            <person name="Kyrpides N.C."/>
            <person name="Woyke T."/>
        </authorList>
    </citation>
    <scope>NUCLEOTIDE SEQUENCE</scope>
    <source>
        <strain evidence="4">GVMAG-M-3300024261-37</strain>
    </source>
</reference>
<feature type="domain" description="5'-3' exonuclease" evidence="3">
    <location>
        <begin position="3"/>
        <end position="258"/>
    </location>
</feature>
<evidence type="ECO:0000313" key="4">
    <source>
        <dbReference type="EMBL" id="QHT94893.1"/>
    </source>
</evidence>
<dbReference type="EMBL" id="MN740232">
    <property type="protein sequence ID" value="QHT94893.1"/>
    <property type="molecule type" value="Genomic_DNA"/>
</dbReference>
<dbReference type="SUPFAM" id="SSF88723">
    <property type="entry name" value="PIN domain-like"/>
    <property type="match status" value="1"/>
</dbReference>
<dbReference type="InterPro" id="IPR029060">
    <property type="entry name" value="PIN-like_dom_sf"/>
</dbReference>
<dbReference type="InterPro" id="IPR036279">
    <property type="entry name" value="5-3_exonuclease_C_sf"/>
</dbReference>
<dbReference type="GO" id="GO:0003677">
    <property type="term" value="F:DNA binding"/>
    <property type="evidence" value="ECO:0007669"/>
    <property type="project" value="InterPro"/>
</dbReference>
<organism evidence="4">
    <name type="scientific">viral metagenome</name>
    <dbReference type="NCBI Taxonomy" id="1070528"/>
    <lineage>
        <taxon>unclassified sequences</taxon>
        <taxon>metagenomes</taxon>
        <taxon>organismal metagenomes</taxon>
    </lineage>
</organism>